<dbReference type="AlphaFoldDB" id="A0A154IJW8"/>
<evidence type="ECO:0000313" key="2">
    <source>
        <dbReference type="EMBL" id="KZB00716.1"/>
    </source>
</evidence>
<accession>A0A154IJW8</accession>
<dbReference type="SUPFAM" id="SSF49503">
    <property type="entry name" value="Cupredoxins"/>
    <property type="match status" value="1"/>
</dbReference>
<dbReference type="Gene3D" id="2.60.40.420">
    <property type="entry name" value="Cupredoxins - blue copper proteins"/>
    <property type="match status" value="1"/>
</dbReference>
<protein>
    <submittedName>
        <fullName evidence="2">Copper resistance protein</fullName>
    </submittedName>
</protein>
<name>A0A154IJW8_RHILE</name>
<gene>
    <name evidence="2" type="ORF">A4A59_16885</name>
</gene>
<evidence type="ECO:0000256" key="1">
    <source>
        <dbReference type="SAM" id="SignalP"/>
    </source>
</evidence>
<organism evidence="2">
    <name type="scientific">Rhizobium leguminosarum</name>
    <dbReference type="NCBI Taxonomy" id="384"/>
    <lineage>
        <taxon>Bacteria</taxon>
        <taxon>Pseudomonadati</taxon>
        <taxon>Pseudomonadota</taxon>
        <taxon>Alphaproteobacteria</taxon>
        <taxon>Hyphomicrobiales</taxon>
        <taxon>Rhizobiaceae</taxon>
        <taxon>Rhizobium/Agrobacterium group</taxon>
        <taxon>Rhizobium</taxon>
    </lineage>
</organism>
<proteinExistence type="predicted"/>
<dbReference type="EMBL" id="LVYU01000085">
    <property type="protein sequence ID" value="KZB00716.1"/>
    <property type="molecule type" value="Genomic_DNA"/>
</dbReference>
<sequence length="146" mass="15349">MKPRARLLPLFAGAAILACLPGASFAAATVINVTEDGEGGGAMSLKLDPPTVKAGPATFAVHNDAMTERHEMLVVRLKSPDLPIPLNAAKNRVDESKLKSLGEVSDLKPGASGKLNARLVPGTYLLFCNMKGHYEAGMEARLTVTP</sequence>
<reference evidence="2" key="1">
    <citation type="submission" date="2016-03" db="EMBL/GenBank/DDBJ databases">
        <title>Microsymbionts genomes from the relict species Vavilovia formosa.</title>
        <authorList>
            <person name="Chirak E."/>
            <person name="Kimeklis A."/>
            <person name="Kopat V."/>
            <person name="Andronov E."/>
        </authorList>
    </citation>
    <scope>NUCLEOTIDE SEQUENCE [LARGE SCALE GENOMIC DNA]</scope>
    <source>
        <strain evidence="2">Vaf12</strain>
    </source>
</reference>
<keyword evidence="1" id="KW-0732">Signal</keyword>
<comment type="caution">
    <text evidence="2">The sequence shown here is derived from an EMBL/GenBank/DDBJ whole genome shotgun (WGS) entry which is preliminary data.</text>
</comment>
<feature type="signal peptide" evidence="1">
    <location>
        <begin position="1"/>
        <end position="26"/>
    </location>
</feature>
<dbReference type="InterPro" id="IPR008972">
    <property type="entry name" value="Cupredoxin"/>
</dbReference>
<dbReference type="PROSITE" id="PS51257">
    <property type="entry name" value="PROKAR_LIPOPROTEIN"/>
    <property type="match status" value="1"/>
</dbReference>
<dbReference type="RefSeq" id="WP_062941933.1">
    <property type="nucleotide sequence ID" value="NZ_CP171844.1"/>
</dbReference>
<feature type="chain" id="PRO_5007596229" evidence="1">
    <location>
        <begin position="27"/>
        <end position="146"/>
    </location>
</feature>